<keyword evidence="7 9" id="KW-0030">Aminoacyl-tRNA synthetase</keyword>
<dbReference type="EMBL" id="JAUZQE010000007">
    <property type="protein sequence ID" value="MDR4125287.1"/>
    <property type="molecule type" value="Genomic_DNA"/>
</dbReference>
<dbReference type="InterPro" id="IPR002310">
    <property type="entry name" value="Gly-tRNA_ligase_asu"/>
</dbReference>
<evidence type="ECO:0000256" key="8">
    <source>
        <dbReference type="ARBA" id="ARBA00047937"/>
    </source>
</evidence>
<dbReference type="PROSITE" id="PS50861">
    <property type="entry name" value="AA_TRNA_LIGASE_II_GLYAB"/>
    <property type="match status" value="1"/>
</dbReference>
<keyword evidence="3 9" id="KW-0436">Ligase</keyword>
<dbReference type="Gene3D" id="1.20.58.180">
    <property type="entry name" value="Class II aaRS and biotin synthetases, domain 2"/>
    <property type="match status" value="1"/>
</dbReference>
<organism evidence="10 11">
    <name type="scientific">Yanghanlia caeni</name>
    <dbReference type="NCBI Taxonomy" id="3064283"/>
    <lineage>
        <taxon>Bacteria</taxon>
        <taxon>Pseudomonadati</taxon>
        <taxon>Pseudomonadota</taxon>
        <taxon>Betaproteobacteria</taxon>
        <taxon>Burkholderiales</taxon>
        <taxon>Alcaligenaceae</taxon>
        <taxon>Yanghanlia</taxon>
    </lineage>
</organism>
<comment type="similarity">
    <text evidence="1 9">Belongs to the class-II aminoacyl-tRNA synthetase family.</text>
</comment>
<evidence type="ECO:0000256" key="4">
    <source>
        <dbReference type="ARBA" id="ARBA00022741"/>
    </source>
</evidence>
<evidence type="ECO:0000256" key="7">
    <source>
        <dbReference type="ARBA" id="ARBA00023146"/>
    </source>
</evidence>
<comment type="subcellular location">
    <subcellularLocation>
        <location evidence="9">Cytoplasm</location>
    </subcellularLocation>
</comment>
<evidence type="ECO:0000313" key="10">
    <source>
        <dbReference type="EMBL" id="MDR4125287.1"/>
    </source>
</evidence>
<gene>
    <name evidence="9 10" type="primary">glyQ</name>
    <name evidence="10" type="ORF">Q8947_04725</name>
</gene>
<keyword evidence="5 9" id="KW-0067">ATP-binding</keyword>
<evidence type="ECO:0000256" key="1">
    <source>
        <dbReference type="ARBA" id="ARBA00008226"/>
    </source>
</evidence>
<evidence type="ECO:0000256" key="5">
    <source>
        <dbReference type="ARBA" id="ARBA00022840"/>
    </source>
</evidence>
<comment type="caution">
    <text evidence="10">The sequence shown here is derived from an EMBL/GenBank/DDBJ whole genome shotgun (WGS) entry which is preliminary data.</text>
</comment>
<accession>A0ABU1D4U3</accession>
<evidence type="ECO:0000313" key="11">
    <source>
        <dbReference type="Proteomes" id="UP001232156"/>
    </source>
</evidence>
<proteinExistence type="inferred from homology"/>
<dbReference type="PRINTS" id="PR01044">
    <property type="entry name" value="TRNASYNTHGA"/>
</dbReference>
<dbReference type="Gene3D" id="3.30.930.10">
    <property type="entry name" value="Bira Bifunctional Protein, Domain 2"/>
    <property type="match status" value="1"/>
</dbReference>
<dbReference type="NCBIfam" id="NF006827">
    <property type="entry name" value="PRK09348.1"/>
    <property type="match status" value="1"/>
</dbReference>
<evidence type="ECO:0000256" key="3">
    <source>
        <dbReference type="ARBA" id="ARBA00022598"/>
    </source>
</evidence>
<dbReference type="PANTHER" id="PTHR30075:SF2">
    <property type="entry name" value="GLYCINE--TRNA LIGASE, CHLOROPLASTIC_MITOCHONDRIAL 2"/>
    <property type="match status" value="1"/>
</dbReference>
<dbReference type="SUPFAM" id="SSF55681">
    <property type="entry name" value="Class II aaRS and biotin synthetases"/>
    <property type="match status" value="1"/>
</dbReference>
<dbReference type="HAMAP" id="MF_00254">
    <property type="entry name" value="Gly_tRNA_synth_alpha"/>
    <property type="match status" value="1"/>
</dbReference>
<protein>
    <recommendedName>
        <fullName evidence="9">Glycine--tRNA ligase alpha subunit</fullName>
        <ecNumber evidence="9">6.1.1.14</ecNumber>
    </recommendedName>
    <alternativeName>
        <fullName evidence="9">Glycyl-tRNA synthetase alpha subunit</fullName>
        <shortName evidence="9">GlyRS</shortName>
    </alternativeName>
</protein>
<sequence>MLTFQQIILNLQQYWDTQGCALLQPYDMEVGAGTSHTATFLRSIGPEPWRAAYVQPSRRPKDGRYGENPNRLQHYYQYQVVLKPAPPDILELYIGSLIALGIDPAQHDIRFVEDDWENPTLGAWGLGWEVWLNGMEITQFTYFQQVGGLDCYPATGEITYGLERLAMYLQGVESVYDLVWTRSADGSVIRYGDVFHQNETEQSAYNFEHASTEMLFSHFSDYEAEARRLIEVPLALPAYEATLKAAHTFNLLDARGAISVTERAAYIGRIRNLSRAVAQAYYDSREKLGFPMLANPSALEAAQ</sequence>
<dbReference type="Pfam" id="PF02091">
    <property type="entry name" value="tRNA-synt_2e"/>
    <property type="match status" value="1"/>
</dbReference>
<dbReference type="RefSeq" id="WP_347286579.1">
    <property type="nucleotide sequence ID" value="NZ_JAUZQE010000007.1"/>
</dbReference>
<dbReference type="InterPro" id="IPR045864">
    <property type="entry name" value="aa-tRNA-synth_II/BPL/LPL"/>
</dbReference>
<dbReference type="NCBIfam" id="TIGR00388">
    <property type="entry name" value="glyQ"/>
    <property type="match status" value="1"/>
</dbReference>
<comment type="catalytic activity">
    <reaction evidence="8 9">
        <text>tRNA(Gly) + glycine + ATP = glycyl-tRNA(Gly) + AMP + diphosphate</text>
        <dbReference type="Rhea" id="RHEA:16013"/>
        <dbReference type="Rhea" id="RHEA-COMP:9664"/>
        <dbReference type="Rhea" id="RHEA-COMP:9683"/>
        <dbReference type="ChEBI" id="CHEBI:30616"/>
        <dbReference type="ChEBI" id="CHEBI:33019"/>
        <dbReference type="ChEBI" id="CHEBI:57305"/>
        <dbReference type="ChEBI" id="CHEBI:78442"/>
        <dbReference type="ChEBI" id="CHEBI:78522"/>
        <dbReference type="ChEBI" id="CHEBI:456215"/>
        <dbReference type="EC" id="6.1.1.14"/>
    </reaction>
</comment>
<name>A0ABU1D4U3_9BURK</name>
<keyword evidence="4 9" id="KW-0547">Nucleotide-binding</keyword>
<dbReference type="Proteomes" id="UP001232156">
    <property type="component" value="Unassembled WGS sequence"/>
</dbReference>
<dbReference type="PANTHER" id="PTHR30075">
    <property type="entry name" value="GLYCYL-TRNA SYNTHETASE"/>
    <property type="match status" value="1"/>
</dbReference>
<evidence type="ECO:0000256" key="6">
    <source>
        <dbReference type="ARBA" id="ARBA00022917"/>
    </source>
</evidence>
<reference evidence="10 11" key="1">
    <citation type="submission" date="2023-08" db="EMBL/GenBank/DDBJ databases">
        <title>Alcaligenaceae gen. nov., a novel taxon isolated from the sludge of Yixing Pesticide Factory.</title>
        <authorList>
            <person name="Ruan L."/>
        </authorList>
    </citation>
    <scope>NUCLEOTIDE SEQUENCE [LARGE SCALE GENOMIC DNA]</scope>
    <source>
        <strain evidence="10 11">LG-2</strain>
    </source>
</reference>
<keyword evidence="9" id="KW-0963">Cytoplasm</keyword>
<keyword evidence="11" id="KW-1185">Reference proteome</keyword>
<dbReference type="GO" id="GO:0004820">
    <property type="term" value="F:glycine-tRNA ligase activity"/>
    <property type="evidence" value="ECO:0007669"/>
    <property type="project" value="UniProtKB-EC"/>
</dbReference>
<dbReference type="CDD" id="cd00733">
    <property type="entry name" value="GlyRS_alpha_core"/>
    <property type="match status" value="1"/>
</dbReference>
<evidence type="ECO:0000256" key="2">
    <source>
        <dbReference type="ARBA" id="ARBA00011209"/>
    </source>
</evidence>
<comment type="subunit">
    <text evidence="2 9">Tetramer of two alpha and two beta subunits.</text>
</comment>
<evidence type="ECO:0000256" key="9">
    <source>
        <dbReference type="HAMAP-Rule" id="MF_00254"/>
    </source>
</evidence>
<dbReference type="EC" id="6.1.1.14" evidence="9"/>
<keyword evidence="6 9" id="KW-0648">Protein biosynthesis</keyword>
<dbReference type="InterPro" id="IPR006194">
    <property type="entry name" value="Gly-tRNA-synth_heterodimer"/>
</dbReference>